<proteinExistence type="predicted"/>
<dbReference type="RefSeq" id="WP_246953921.1">
    <property type="nucleotide sequence ID" value="NZ_JALKII010000019.1"/>
</dbReference>
<dbReference type="Pfam" id="PF04221">
    <property type="entry name" value="RelB"/>
    <property type="match status" value="1"/>
</dbReference>
<protein>
    <submittedName>
        <fullName evidence="2">Type II toxin-antitoxin system RelB/DinJ family antitoxin</fullName>
    </submittedName>
</protein>
<dbReference type="Gene3D" id="1.10.1220.10">
    <property type="entry name" value="Met repressor-like"/>
    <property type="match status" value="1"/>
</dbReference>
<dbReference type="EMBL" id="JALKII010000019">
    <property type="protein sequence ID" value="MCK0538874.1"/>
    <property type="molecule type" value="Genomic_DNA"/>
</dbReference>
<keyword evidence="3" id="KW-1185">Reference proteome</keyword>
<dbReference type="Proteomes" id="UP001165524">
    <property type="component" value="Unassembled WGS sequence"/>
</dbReference>
<organism evidence="2 3">
    <name type="scientific">Alcanivorax quisquiliarum</name>
    <dbReference type="NCBI Taxonomy" id="2933565"/>
    <lineage>
        <taxon>Bacteria</taxon>
        <taxon>Pseudomonadati</taxon>
        <taxon>Pseudomonadota</taxon>
        <taxon>Gammaproteobacteria</taxon>
        <taxon>Oceanospirillales</taxon>
        <taxon>Alcanivoracaceae</taxon>
        <taxon>Alcanivorax</taxon>
    </lineage>
</organism>
<name>A0ABT0EB85_9GAMM</name>
<reference evidence="2" key="1">
    <citation type="submission" date="2022-04" db="EMBL/GenBank/DDBJ databases">
        <title>Alcanivorax sp. CY1518 draft genome sequence.</title>
        <authorList>
            <person name="Zhao G."/>
            <person name="An M."/>
        </authorList>
    </citation>
    <scope>NUCLEOTIDE SEQUENCE</scope>
    <source>
        <strain evidence="2">CY1518</strain>
    </source>
</reference>
<evidence type="ECO:0000313" key="2">
    <source>
        <dbReference type="EMBL" id="MCK0538874.1"/>
    </source>
</evidence>
<feature type="region of interest" description="Disordered" evidence="1">
    <location>
        <begin position="82"/>
        <end position="105"/>
    </location>
</feature>
<dbReference type="InterPro" id="IPR007337">
    <property type="entry name" value="RelB/DinJ"/>
</dbReference>
<evidence type="ECO:0000256" key="1">
    <source>
        <dbReference type="SAM" id="MobiDB-lite"/>
    </source>
</evidence>
<comment type="caution">
    <text evidence="2">The sequence shown here is derived from an EMBL/GenBank/DDBJ whole genome shotgun (WGS) entry which is preliminary data.</text>
</comment>
<sequence>MDTYVRARIDSDLKASVEVLCSKMGISVSDYIRLSFYQLLETRTLPGVKVPNAETQAAMAEVHSGGGERGNADDFMAAIGAGKKSKPKVKAQKGSSCGKLSGPAR</sequence>
<evidence type="ECO:0000313" key="3">
    <source>
        <dbReference type="Proteomes" id="UP001165524"/>
    </source>
</evidence>
<dbReference type="InterPro" id="IPR013321">
    <property type="entry name" value="Arc_rbn_hlx_hlx"/>
</dbReference>
<accession>A0ABT0EB85</accession>
<gene>
    <name evidence="2" type="ORF">MU846_14280</name>
</gene>